<evidence type="ECO:0000313" key="7">
    <source>
        <dbReference type="Proteomes" id="UP001230188"/>
    </source>
</evidence>
<dbReference type="InterPro" id="IPR001680">
    <property type="entry name" value="WD40_rpt"/>
</dbReference>
<gene>
    <name evidence="6" type="ORF">CTAYLR_002854</name>
</gene>
<dbReference type="PANTHER" id="PTHR44267:SF1">
    <property type="entry name" value="WD REPEAT-CONTAINING PROTEIN 43"/>
    <property type="match status" value="1"/>
</dbReference>
<reference evidence="6" key="1">
    <citation type="submission" date="2023-01" db="EMBL/GenBank/DDBJ databases">
        <title>Metagenome sequencing of chrysophaentin producing Chrysophaeum taylorii.</title>
        <authorList>
            <person name="Davison J."/>
            <person name="Bewley C."/>
        </authorList>
    </citation>
    <scope>NUCLEOTIDE SEQUENCE</scope>
    <source>
        <strain evidence="6">NIES-1699</strain>
    </source>
</reference>
<dbReference type="GO" id="GO:0005730">
    <property type="term" value="C:nucleolus"/>
    <property type="evidence" value="ECO:0007669"/>
    <property type="project" value="TreeGrafter"/>
</dbReference>
<name>A0AAD7U8S5_9STRA</name>
<keyword evidence="7" id="KW-1185">Reference proteome</keyword>
<dbReference type="Pfam" id="PF04003">
    <property type="entry name" value="Utp12"/>
    <property type="match status" value="1"/>
</dbReference>
<organism evidence="6 7">
    <name type="scientific">Chrysophaeum taylorii</name>
    <dbReference type="NCBI Taxonomy" id="2483200"/>
    <lineage>
        <taxon>Eukaryota</taxon>
        <taxon>Sar</taxon>
        <taxon>Stramenopiles</taxon>
        <taxon>Ochrophyta</taxon>
        <taxon>Pelagophyceae</taxon>
        <taxon>Pelagomonadales</taxon>
        <taxon>Pelagomonadaceae</taxon>
        <taxon>Chrysophaeum</taxon>
    </lineage>
</organism>
<protein>
    <recommendedName>
        <fullName evidence="5">Small-subunit processome Utp12 domain-containing protein</fullName>
    </recommendedName>
</protein>
<dbReference type="InterPro" id="IPR015943">
    <property type="entry name" value="WD40/YVTN_repeat-like_dom_sf"/>
</dbReference>
<comment type="caution">
    <text evidence="6">The sequence shown here is derived from an EMBL/GenBank/DDBJ whole genome shotgun (WGS) entry which is preliminary data.</text>
</comment>
<evidence type="ECO:0000259" key="5">
    <source>
        <dbReference type="Pfam" id="PF04003"/>
    </source>
</evidence>
<feature type="compositionally biased region" description="Low complexity" evidence="4">
    <location>
        <begin position="541"/>
        <end position="558"/>
    </location>
</feature>
<feature type="region of interest" description="Disordered" evidence="4">
    <location>
        <begin position="538"/>
        <end position="605"/>
    </location>
</feature>
<dbReference type="PANTHER" id="PTHR44267">
    <property type="entry name" value="WD REPEAT-CONTAINING PROTEIN 43"/>
    <property type="match status" value="1"/>
</dbReference>
<dbReference type="AlphaFoldDB" id="A0AAD7U8S5"/>
<evidence type="ECO:0000256" key="3">
    <source>
        <dbReference type="ARBA" id="ARBA00038335"/>
    </source>
</evidence>
<feature type="compositionally biased region" description="Acidic residues" evidence="4">
    <location>
        <begin position="591"/>
        <end position="605"/>
    </location>
</feature>
<dbReference type="Gene3D" id="2.130.10.10">
    <property type="entry name" value="YVTN repeat-like/Quinoprotein amine dehydrogenase"/>
    <property type="match status" value="2"/>
</dbReference>
<dbReference type="InterPro" id="IPR052414">
    <property type="entry name" value="U3_snoRNA-assoc_WDR"/>
</dbReference>
<dbReference type="Proteomes" id="UP001230188">
    <property type="component" value="Unassembled WGS sequence"/>
</dbReference>
<accession>A0AAD7U8S5</accession>
<dbReference type="SMART" id="SM00320">
    <property type="entry name" value="WD40"/>
    <property type="match status" value="3"/>
</dbReference>
<dbReference type="InterPro" id="IPR007148">
    <property type="entry name" value="SSU_processome_Utp12"/>
</dbReference>
<comment type="subcellular location">
    <subcellularLocation>
        <location evidence="1">Nucleus</location>
    </subcellularLocation>
</comment>
<sequence length="605" mass="63745">MLALSPTEATSVAAGGERVLVHDGTGAPPRQYVAAGGCDLVVWSPDGALLCASQPNGGLVVWDARRGVVRGASGEHPWGCSSSSASAIAWAHDSSRVFCASASEAAVAVWDVEKETWTKSLNKVDKRGVSALAARAGALACGSTRLRIVHLDASADALFRDGKKKLTIKGATHASSIAALAWTSDGRFVASVAADRAVVLVDCVGGLPVIAVTLDGVPTSLSLRSVGKRSTKVDAVSACDDGSARVRRVVAINGAWTVAEARTTVTAKAPIRDAAFADKRLRVACEGPTVAIVDFQLGNRDLVDGAVEVTAATTAEAPHDDIDDDDKKPAVVADEDAGLPPLPGFAGLNKRSREEDDDDKALFERVEDLCRAREKDLEVPKAASFPTDAKSLAVALAQAVRSSDAAMLEQVLQQRDSLDATIDRLEAPAALPLLKAIVLRLEKRPTRADHLVLWASKLLVRHAALLARHPETPEELSKLDLIIQRRANVLPHLLALCGRLDLALDRGPVSPDLVSDSSRAEPRLEILATERATVLKRRKCTTTTTTTTDNDVAPTPDDNNNDHHREDDVKMVDDADDSSTGQAAAAAAAEPSDDDDAAAAGEEED</sequence>
<comment type="similarity">
    <text evidence="3">Belongs to the UTP5 family.</text>
</comment>
<evidence type="ECO:0000256" key="2">
    <source>
        <dbReference type="ARBA" id="ARBA00023242"/>
    </source>
</evidence>
<feature type="compositionally biased region" description="Low complexity" evidence="4">
    <location>
        <begin position="578"/>
        <end position="590"/>
    </location>
</feature>
<feature type="compositionally biased region" description="Basic and acidic residues" evidence="4">
    <location>
        <begin position="560"/>
        <end position="573"/>
    </location>
</feature>
<evidence type="ECO:0000256" key="1">
    <source>
        <dbReference type="ARBA" id="ARBA00004123"/>
    </source>
</evidence>
<dbReference type="EMBL" id="JAQMWT010000533">
    <property type="protein sequence ID" value="KAJ8599964.1"/>
    <property type="molecule type" value="Genomic_DNA"/>
</dbReference>
<keyword evidence="2" id="KW-0539">Nucleus</keyword>
<dbReference type="GO" id="GO:0000462">
    <property type="term" value="P:maturation of SSU-rRNA from tricistronic rRNA transcript (SSU-rRNA, 5.8S rRNA, LSU-rRNA)"/>
    <property type="evidence" value="ECO:0007669"/>
    <property type="project" value="TreeGrafter"/>
</dbReference>
<evidence type="ECO:0000256" key="4">
    <source>
        <dbReference type="SAM" id="MobiDB-lite"/>
    </source>
</evidence>
<feature type="domain" description="Small-subunit processome Utp12" evidence="5">
    <location>
        <begin position="404"/>
        <end position="504"/>
    </location>
</feature>
<evidence type="ECO:0000313" key="6">
    <source>
        <dbReference type="EMBL" id="KAJ8599964.1"/>
    </source>
</evidence>
<proteinExistence type="inferred from homology"/>
<dbReference type="SUPFAM" id="SSF69322">
    <property type="entry name" value="Tricorn protease domain 2"/>
    <property type="match status" value="1"/>
</dbReference>